<evidence type="ECO:0000313" key="8">
    <source>
        <dbReference type="Proteomes" id="UP000326169"/>
    </source>
</evidence>
<dbReference type="PRINTS" id="PR00368">
    <property type="entry name" value="FADPNR"/>
</dbReference>
<dbReference type="Proteomes" id="UP000326169">
    <property type="component" value="Unassembled WGS sequence"/>
</dbReference>
<dbReference type="PIRSF" id="PIRSF000350">
    <property type="entry name" value="Mercury_reductase_MerA"/>
    <property type="match status" value="1"/>
</dbReference>
<dbReference type="PRINTS" id="PR00411">
    <property type="entry name" value="PNDRDTASEI"/>
</dbReference>
<keyword evidence="3" id="KW-0285">Flavoprotein</keyword>
<sequence>MLDYDIVIIGGTLAGRKAAIKASKMQGRVALLEPDPPPVPGQIIGANRHHPLLQIAKVAKQMRQVSQFGIGWETADRIVPENILIQWDSSCQWSEYITTNLESIYSPAAIASLGVDMIFGVGEFITEPRLALKVNNRILRSRTFLLAMGSQPQIPDIEGLTLTGYFTADTLHKITKIPNHVALIGGDPSAVELAQIFRRLGSDVTLIVRSNHILPREEPPTAFLLQSLLEAEGVQVLTKTPVIQAKQIDDTKWIQAGNKAIEVDEIILGIGRQPNLCGLNLDDIGVKFIGGYLQLNSRRQTTNRRVYACGELAGGYPLPHVAEYEAQIAIKNALYFPGFRVNYNHVPWVIFTDPPLARVGLTETQARRRYRDQVQVSRQMFKQVPKTQILGEIMGFCELVGHSDGRLLGATIFGVGADEMINFLAIAIQKGITINAIANFTPPWPTLTGIISPTAAAWVHQRHRHQKLWYNILENIFHWRRSNN</sequence>
<feature type="domain" description="Pyridine nucleotide-disulphide oxidoreductase dimerisation" evidence="5">
    <location>
        <begin position="346"/>
        <end position="448"/>
    </location>
</feature>
<comment type="similarity">
    <text evidence="2">Belongs to the class-I pyridine nucleotide-disulfide oxidoreductase family.</text>
</comment>
<accession>A0A5M3T939</accession>
<evidence type="ECO:0000256" key="4">
    <source>
        <dbReference type="ARBA" id="ARBA00022827"/>
    </source>
</evidence>
<feature type="domain" description="FAD/NAD(P)-binding" evidence="6">
    <location>
        <begin position="4"/>
        <end position="326"/>
    </location>
</feature>
<evidence type="ECO:0000313" key="7">
    <source>
        <dbReference type="EMBL" id="GCE94326.1"/>
    </source>
</evidence>
<dbReference type="Pfam" id="PF07992">
    <property type="entry name" value="Pyr_redox_2"/>
    <property type="match status" value="1"/>
</dbReference>
<reference evidence="7 8" key="1">
    <citation type="journal article" date="2019" name="J Genomics">
        <title>The Draft Genome of a Hydrogen-producing Cyanobacterium, Arthrospira platensis NIES-46.</title>
        <authorList>
            <person name="Suzuki S."/>
            <person name="Yamaguchi H."/>
            <person name="Kawachi M."/>
        </authorList>
    </citation>
    <scope>NUCLEOTIDE SEQUENCE [LARGE SCALE GENOMIC DNA]</scope>
    <source>
        <strain evidence="7 8">NIES-46</strain>
    </source>
</reference>
<dbReference type="InterPro" id="IPR004099">
    <property type="entry name" value="Pyr_nucl-diS_OxRdtase_dimer"/>
</dbReference>
<dbReference type="InterPro" id="IPR016156">
    <property type="entry name" value="FAD/NAD-linked_Rdtase_dimer_sf"/>
</dbReference>
<comment type="cofactor">
    <cofactor evidence="1">
        <name>FAD</name>
        <dbReference type="ChEBI" id="CHEBI:57692"/>
    </cofactor>
</comment>
<dbReference type="Gene3D" id="3.30.390.30">
    <property type="match status" value="1"/>
</dbReference>
<dbReference type="InterPro" id="IPR001100">
    <property type="entry name" value="Pyr_nuc-diS_OxRdtase"/>
</dbReference>
<organism evidence="7 8">
    <name type="scientific">Limnospira platensis NIES-46</name>
    <dbReference type="NCBI Taxonomy" id="1236695"/>
    <lineage>
        <taxon>Bacteria</taxon>
        <taxon>Bacillati</taxon>
        <taxon>Cyanobacteriota</taxon>
        <taxon>Cyanophyceae</taxon>
        <taxon>Oscillatoriophycideae</taxon>
        <taxon>Oscillatoriales</taxon>
        <taxon>Sirenicapillariaceae</taxon>
        <taxon>Limnospira</taxon>
    </lineage>
</organism>
<dbReference type="InterPro" id="IPR036188">
    <property type="entry name" value="FAD/NAD-bd_sf"/>
</dbReference>
<dbReference type="SUPFAM" id="SSF51905">
    <property type="entry name" value="FAD/NAD(P)-binding domain"/>
    <property type="match status" value="1"/>
</dbReference>
<protein>
    <submittedName>
        <fullName evidence="7">Pyridine nucleotide-disulfide oxidoreductase</fullName>
    </submittedName>
</protein>
<keyword evidence="4" id="KW-0274">FAD</keyword>
<evidence type="ECO:0000256" key="1">
    <source>
        <dbReference type="ARBA" id="ARBA00001974"/>
    </source>
</evidence>
<dbReference type="PANTHER" id="PTHR43014">
    <property type="entry name" value="MERCURIC REDUCTASE"/>
    <property type="match status" value="1"/>
</dbReference>
<dbReference type="Pfam" id="PF02852">
    <property type="entry name" value="Pyr_redox_dim"/>
    <property type="match status" value="1"/>
</dbReference>
<dbReference type="EMBL" id="BIMW01000093">
    <property type="protein sequence ID" value="GCE94326.1"/>
    <property type="molecule type" value="Genomic_DNA"/>
</dbReference>
<evidence type="ECO:0000256" key="2">
    <source>
        <dbReference type="ARBA" id="ARBA00007532"/>
    </source>
</evidence>
<proteinExistence type="inferred from homology"/>
<name>A0A5M3T939_LIMPL</name>
<dbReference type="Gene3D" id="3.50.50.60">
    <property type="entry name" value="FAD/NAD(P)-binding domain"/>
    <property type="match status" value="2"/>
</dbReference>
<evidence type="ECO:0000256" key="3">
    <source>
        <dbReference type="ARBA" id="ARBA00022630"/>
    </source>
</evidence>
<gene>
    <name evidence="7" type="ORF">NIES46_23800</name>
</gene>
<dbReference type="SUPFAM" id="SSF55424">
    <property type="entry name" value="FAD/NAD-linked reductases, dimerisation (C-terminal) domain"/>
    <property type="match status" value="1"/>
</dbReference>
<evidence type="ECO:0000259" key="6">
    <source>
        <dbReference type="Pfam" id="PF07992"/>
    </source>
</evidence>
<keyword evidence="8" id="KW-1185">Reference proteome</keyword>
<evidence type="ECO:0000259" key="5">
    <source>
        <dbReference type="Pfam" id="PF02852"/>
    </source>
</evidence>
<comment type="caution">
    <text evidence="7">The sequence shown here is derived from an EMBL/GenBank/DDBJ whole genome shotgun (WGS) entry which is preliminary data.</text>
</comment>
<dbReference type="PANTHER" id="PTHR43014:SF2">
    <property type="entry name" value="MERCURIC REDUCTASE"/>
    <property type="match status" value="1"/>
</dbReference>
<dbReference type="InterPro" id="IPR023753">
    <property type="entry name" value="FAD/NAD-binding_dom"/>
</dbReference>